<accession>A0A9E6XX31</accession>
<dbReference type="RefSeq" id="WP_259315769.1">
    <property type="nucleotide sequence ID" value="NZ_CP087164.1"/>
</dbReference>
<sequence length="240" mass="26761">MRRSHLLPVAVAAGLAGICMTTAPAGGQADARIRRLHPASFTTRIDNPWLPMSPGTTMTYDGVKDGVSQRDVVRVTRRTRTVAGVRCRVIDDRVYQGGHLSERTRDYYAQDRHGSVWYFGEDTAELDAHGRVTSTEGTWHAGVDGARPGLFMPARPRVGEHHRQEYLKGHAEDQFRVMSLNAVIAVPYGRFRGALRTREWSRLEPGVRDAKVYVRGIGEVFEGSVRGPRESAELVSVRRP</sequence>
<reference evidence="2" key="1">
    <citation type="journal article" date="2022" name="Int. J. Syst. Evol. Microbiol.">
        <title>Pseudomonas aegrilactucae sp. nov. and Pseudomonas morbosilactucae sp. nov., pathogens causing bacterial rot of lettuce in Japan.</title>
        <authorList>
            <person name="Sawada H."/>
            <person name="Fujikawa T."/>
            <person name="Satou M."/>
        </authorList>
    </citation>
    <scope>NUCLEOTIDE SEQUENCE</scope>
    <source>
        <strain evidence="2">0166_1</strain>
    </source>
</reference>
<gene>
    <name evidence="2" type="ORF">DSM104329_02490</name>
</gene>
<feature type="signal peptide" evidence="1">
    <location>
        <begin position="1"/>
        <end position="25"/>
    </location>
</feature>
<name>A0A9E6XX31_9ACTN</name>
<evidence type="ECO:0000313" key="3">
    <source>
        <dbReference type="Proteomes" id="UP001162834"/>
    </source>
</evidence>
<dbReference type="Proteomes" id="UP001162834">
    <property type="component" value="Chromosome"/>
</dbReference>
<keyword evidence="1" id="KW-0732">Signal</keyword>
<evidence type="ECO:0000313" key="2">
    <source>
        <dbReference type="EMBL" id="UGS36092.1"/>
    </source>
</evidence>
<protein>
    <submittedName>
        <fullName evidence="2">Uncharacterized protein</fullName>
    </submittedName>
</protein>
<dbReference type="KEGG" id="sbae:DSM104329_02490"/>
<feature type="chain" id="PRO_5038935817" evidence="1">
    <location>
        <begin position="26"/>
        <end position="240"/>
    </location>
</feature>
<organism evidence="2 3">
    <name type="scientific">Capillimicrobium parvum</name>
    <dbReference type="NCBI Taxonomy" id="2884022"/>
    <lineage>
        <taxon>Bacteria</taxon>
        <taxon>Bacillati</taxon>
        <taxon>Actinomycetota</taxon>
        <taxon>Thermoleophilia</taxon>
        <taxon>Solirubrobacterales</taxon>
        <taxon>Capillimicrobiaceae</taxon>
        <taxon>Capillimicrobium</taxon>
    </lineage>
</organism>
<dbReference type="EMBL" id="CP087164">
    <property type="protein sequence ID" value="UGS36092.1"/>
    <property type="molecule type" value="Genomic_DNA"/>
</dbReference>
<proteinExistence type="predicted"/>
<evidence type="ECO:0000256" key="1">
    <source>
        <dbReference type="SAM" id="SignalP"/>
    </source>
</evidence>
<dbReference type="AlphaFoldDB" id="A0A9E6XX31"/>
<keyword evidence="3" id="KW-1185">Reference proteome</keyword>